<reference evidence="1 2" key="1">
    <citation type="submission" date="2019-02" db="EMBL/GenBank/DDBJ databases">
        <title>Draft Genome Sequences of Six Type Strains of the Genus Massilia.</title>
        <authorList>
            <person name="Miess H."/>
            <person name="Frediansyhah A."/>
            <person name="Gross H."/>
        </authorList>
    </citation>
    <scope>NUCLEOTIDE SEQUENCE [LARGE SCALE GENOMIC DNA]</scope>
    <source>
        <strain evidence="1 2">DSM 17473</strain>
    </source>
</reference>
<dbReference type="KEGG" id="plue:EWM63_06925"/>
<dbReference type="Proteomes" id="UP000290637">
    <property type="component" value="Chromosome"/>
</dbReference>
<dbReference type="AlphaFoldDB" id="A0A4P6KV65"/>
<evidence type="ECO:0000313" key="2">
    <source>
        <dbReference type="Proteomes" id="UP000290637"/>
    </source>
</evidence>
<organism evidence="1 2">
    <name type="scientific">Pseudoduganella lutea</name>
    <dbReference type="NCBI Taxonomy" id="321985"/>
    <lineage>
        <taxon>Bacteria</taxon>
        <taxon>Pseudomonadati</taxon>
        <taxon>Pseudomonadota</taxon>
        <taxon>Betaproteobacteria</taxon>
        <taxon>Burkholderiales</taxon>
        <taxon>Oxalobacteraceae</taxon>
        <taxon>Telluria group</taxon>
        <taxon>Pseudoduganella</taxon>
    </lineage>
</organism>
<gene>
    <name evidence="1" type="ORF">EWM63_06925</name>
</gene>
<keyword evidence="2" id="KW-1185">Reference proteome</keyword>
<proteinExistence type="predicted"/>
<sequence>MRSRYFIVAVIFGLSVLSLSMLRQSPVSSVPAVLSFRIGQTFEEVVSASTYPVVERSNVPTHTYLQAGETFVTESAVVLVFNDPKYGFRLPPTKFALVGYTHNRVDTVATTPLLEKVSFDRAVAVVENLQNQFKSSGWEPWREDGSTWFDLTIEGKKQLYARMFQPGFSQEATLRVPNKYGMTFRLWCAKGCSTGQHPYLFMIDIGISDDIEGRIQSRAKRQ</sequence>
<accession>A0A4P6KV65</accession>
<dbReference type="EMBL" id="CP035913">
    <property type="protein sequence ID" value="QBE62736.1"/>
    <property type="molecule type" value="Genomic_DNA"/>
</dbReference>
<dbReference type="OrthoDB" id="6942177at2"/>
<name>A0A4P6KV65_9BURK</name>
<evidence type="ECO:0000313" key="1">
    <source>
        <dbReference type="EMBL" id="QBE62736.1"/>
    </source>
</evidence>
<dbReference type="RefSeq" id="WP_130185870.1">
    <property type="nucleotide sequence ID" value="NZ_CP035913.1"/>
</dbReference>
<protein>
    <submittedName>
        <fullName evidence="1">Uncharacterized protein</fullName>
    </submittedName>
</protein>